<evidence type="ECO:0000313" key="14">
    <source>
        <dbReference type="Proteomes" id="UP001634394"/>
    </source>
</evidence>
<dbReference type="AlphaFoldDB" id="A0ABD3V8T4"/>
<evidence type="ECO:0000256" key="5">
    <source>
        <dbReference type="ARBA" id="ARBA00022553"/>
    </source>
</evidence>
<evidence type="ECO:0000256" key="10">
    <source>
        <dbReference type="ARBA" id="ARBA00046946"/>
    </source>
</evidence>
<evidence type="ECO:0000256" key="4">
    <source>
        <dbReference type="ARBA" id="ARBA00022490"/>
    </source>
</evidence>
<evidence type="ECO:0000256" key="9">
    <source>
        <dbReference type="ARBA" id="ARBA00023242"/>
    </source>
</evidence>
<reference evidence="13 14" key="1">
    <citation type="submission" date="2024-11" db="EMBL/GenBank/DDBJ databases">
        <title>Chromosome-level genome assembly of the freshwater bivalve Anodonta woodiana.</title>
        <authorList>
            <person name="Chen X."/>
        </authorList>
    </citation>
    <scope>NUCLEOTIDE SEQUENCE [LARGE SCALE GENOMIC DNA]</scope>
    <source>
        <strain evidence="13">MN2024</strain>
        <tissue evidence="13">Gills</tissue>
    </source>
</reference>
<dbReference type="PANTHER" id="PTHR13483">
    <property type="entry name" value="BOX C_D SNORNA PROTEIN 1-RELATED"/>
    <property type="match status" value="1"/>
</dbReference>
<protein>
    <recommendedName>
        <fullName evidence="3">Zinc finger HIT domain-containing protein 3</fullName>
    </recommendedName>
</protein>
<dbReference type="GO" id="GO:0005737">
    <property type="term" value="C:cytoplasm"/>
    <property type="evidence" value="ECO:0007669"/>
    <property type="project" value="UniProtKB-SubCell"/>
</dbReference>
<keyword evidence="7 11" id="KW-0863">Zinc-finger</keyword>
<dbReference type="SUPFAM" id="SSF144232">
    <property type="entry name" value="HIT/MYND zinc finger-like"/>
    <property type="match status" value="1"/>
</dbReference>
<keyword evidence="5" id="KW-0597">Phosphoprotein</keyword>
<evidence type="ECO:0000256" key="2">
    <source>
        <dbReference type="ARBA" id="ARBA00004496"/>
    </source>
</evidence>
<evidence type="ECO:0000256" key="8">
    <source>
        <dbReference type="ARBA" id="ARBA00022833"/>
    </source>
</evidence>
<dbReference type="PROSITE" id="PS51083">
    <property type="entry name" value="ZF_HIT"/>
    <property type="match status" value="1"/>
</dbReference>
<dbReference type="InterPro" id="IPR007529">
    <property type="entry name" value="Znf_HIT"/>
</dbReference>
<comment type="caution">
    <text evidence="13">The sequence shown here is derived from an EMBL/GenBank/DDBJ whole genome shotgun (WGS) entry which is preliminary data.</text>
</comment>
<name>A0ABD3V8T4_SINWO</name>
<dbReference type="GO" id="GO:0005634">
    <property type="term" value="C:nucleus"/>
    <property type="evidence" value="ECO:0007669"/>
    <property type="project" value="UniProtKB-SubCell"/>
</dbReference>
<keyword evidence="8" id="KW-0862">Zinc</keyword>
<evidence type="ECO:0000259" key="12">
    <source>
        <dbReference type="PROSITE" id="PS51083"/>
    </source>
</evidence>
<keyword evidence="9" id="KW-0539">Nucleus</keyword>
<dbReference type="InterPro" id="IPR048371">
    <property type="entry name" value="ZNHIT3_C"/>
</dbReference>
<dbReference type="Proteomes" id="UP001634394">
    <property type="component" value="Unassembled WGS sequence"/>
</dbReference>
<gene>
    <name evidence="13" type="ORF">ACJMK2_012624</name>
</gene>
<dbReference type="CDD" id="cd23024">
    <property type="entry name" value="zf-HIT_ZNHIT2-3"/>
    <property type="match status" value="1"/>
</dbReference>
<evidence type="ECO:0000256" key="6">
    <source>
        <dbReference type="ARBA" id="ARBA00022723"/>
    </source>
</evidence>
<keyword evidence="14" id="KW-1185">Reference proteome</keyword>
<dbReference type="GO" id="GO:0008270">
    <property type="term" value="F:zinc ion binding"/>
    <property type="evidence" value="ECO:0007669"/>
    <property type="project" value="UniProtKB-UniRule"/>
</dbReference>
<keyword evidence="6" id="KW-0479">Metal-binding</keyword>
<evidence type="ECO:0000313" key="13">
    <source>
        <dbReference type="EMBL" id="KAL3858006.1"/>
    </source>
</evidence>
<evidence type="ECO:0000256" key="1">
    <source>
        <dbReference type="ARBA" id="ARBA00004123"/>
    </source>
</evidence>
<keyword evidence="4" id="KW-0963">Cytoplasm</keyword>
<dbReference type="InterPro" id="IPR051639">
    <property type="entry name" value="BCD1"/>
</dbReference>
<comment type="subunit">
    <text evidence="10">Thyroid receptor interacting proteins (TRIPs) specifically interact with the ligand binding domain of the thyroid receptor (TR). Requires the presence of thyroid hormone for its interaction. Interacts with NUFIP1. Interacts (via HIT-type zinc finger) with the RUVBL1/RUVBL2 complex in the presence of ADP.</text>
</comment>
<dbReference type="PANTHER" id="PTHR13483:SF11">
    <property type="entry name" value="ZINC FINGER HIT DOMAIN-CONTAINING PROTEIN 3"/>
    <property type="match status" value="1"/>
</dbReference>
<proteinExistence type="predicted"/>
<evidence type="ECO:0000256" key="11">
    <source>
        <dbReference type="PROSITE-ProRule" id="PRU00453"/>
    </source>
</evidence>
<evidence type="ECO:0000256" key="7">
    <source>
        <dbReference type="ARBA" id="ARBA00022771"/>
    </source>
</evidence>
<organism evidence="13 14">
    <name type="scientific">Sinanodonta woodiana</name>
    <name type="common">Chinese pond mussel</name>
    <name type="synonym">Anodonta woodiana</name>
    <dbReference type="NCBI Taxonomy" id="1069815"/>
    <lineage>
        <taxon>Eukaryota</taxon>
        <taxon>Metazoa</taxon>
        <taxon>Spiralia</taxon>
        <taxon>Lophotrochozoa</taxon>
        <taxon>Mollusca</taxon>
        <taxon>Bivalvia</taxon>
        <taxon>Autobranchia</taxon>
        <taxon>Heteroconchia</taxon>
        <taxon>Palaeoheterodonta</taxon>
        <taxon>Unionida</taxon>
        <taxon>Unionoidea</taxon>
        <taxon>Unionidae</taxon>
        <taxon>Unioninae</taxon>
        <taxon>Sinanodonta</taxon>
    </lineage>
</organism>
<dbReference type="Pfam" id="PF04438">
    <property type="entry name" value="zf-HIT"/>
    <property type="match status" value="1"/>
</dbReference>
<dbReference type="Gene3D" id="3.30.60.190">
    <property type="match status" value="1"/>
</dbReference>
<dbReference type="EMBL" id="JBJQND010000013">
    <property type="protein sequence ID" value="KAL3858006.1"/>
    <property type="molecule type" value="Genomic_DNA"/>
</dbReference>
<dbReference type="Pfam" id="PF21373">
    <property type="entry name" value="ZNHIT3_C"/>
    <property type="match status" value="1"/>
</dbReference>
<evidence type="ECO:0000256" key="3">
    <source>
        <dbReference type="ARBA" id="ARBA00021568"/>
    </source>
</evidence>
<feature type="domain" description="HIT-type" evidence="12">
    <location>
        <begin position="54"/>
        <end position="87"/>
    </location>
</feature>
<sequence>MLNASFRCDTLRERIIIFVSIVDLKRRSKTKTFFKNRVTGVTKETRKMIKEAKCEICKEMLSKYKCPQCLLRYCSLGCYKDHKAKSCQPIQKTDTQTLRNIPDGIQTQQKGNEGQSLEFDTEDKVSQEALERLGKSSRLLAILENPHLRDIMVGMTTKHPGQLMEAAMHEPIFQEFADECLHIIGEPEAAR</sequence>
<accession>A0ABD3V8T4</accession>
<comment type="subcellular location">
    <subcellularLocation>
        <location evidence="2">Cytoplasm</location>
    </subcellularLocation>
    <subcellularLocation>
        <location evidence="1">Nucleus</location>
    </subcellularLocation>
</comment>